<evidence type="ECO:0000313" key="2">
    <source>
        <dbReference type="EMBL" id="SKA55735.1"/>
    </source>
</evidence>
<dbReference type="EMBL" id="FUWP01000031">
    <property type="protein sequence ID" value="SKA55735.1"/>
    <property type="molecule type" value="Genomic_DNA"/>
</dbReference>
<dbReference type="Gene3D" id="1.10.10.2830">
    <property type="match status" value="1"/>
</dbReference>
<dbReference type="PANTHER" id="PTHR38973:SF2">
    <property type="entry name" value="PARB_REPB_SPO0J FAMILY PLASMID PARTITION PROTEIN"/>
    <property type="match status" value="1"/>
</dbReference>
<evidence type="ECO:0000256" key="1">
    <source>
        <dbReference type="ARBA" id="ARBA00023125"/>
    </source>
</evidence>
<dbReference type="PANTHER" id="PTHR38973">
    <property type="entry name" value="PLASMID PARTITIONING CONTROL PROTEIN-RELATED"/>
    <property type="match status" value="1"/>
</dbReference>
<sequence length="334" mass="37631">MQIGQLGHQKGAYVGGSNANSLAVKARKIRIKGRTEPVTVSLQTFKGREDLEKHSAIPLQNFRIQELLTEDSLEDLADLKDTQTSPCLCYKGSDGLIYFIDGSRRRARAIMDDCPLDYELIKEELTDSEIESLVLTADNHKPISSYELGKYYSAQLDKWEGTQKEFAAVKGISETKLSRSLRAFKVPAPIYYTFTKRGLDISERDSLGYITALELVKEAGQDIEQFFKELVKDVSEKNADANKDVFKKKVSQLLNRRVKKLNAHEDKVTNKKAPEVIYASDDGKVSVQLERTSKSNKVIKMRNITEDQTGQITSLIDIALNHPDKLKRILSLIS</sequence>
<proteinExistence type="predicted"/>
<dbReference type="Proteomes" id="UP000191116">
    <property type="component" value="Unassembled WGS sequence"/>
</dbReference>
<reference evidence="2 3" key="1">
    <citation type="submission" date="2017-02" db="EMBL/GenBank/DDBJ databases">
        <authorList>
            <person name="Peterson S.W."/>
        </authorList>
    </citation>
    <scope>NUCLEOTIDE SEQUENCE [LARGE SCALE GENOMIC DNA]</scope>
    <source>
        <strain evidence="2 3">CECT 9189</strain>
    </source>
</reference>
<dbReference type="OrthoDB" id="5719994at2"/>
<name>A0A1T4USZ4_9GAMM</name>
<protein>
    <submittedName>
        <fullName evidence="2">Virulence regulon transcriptional activator VirB</fullName>
    </submittedName>
</protein>
<gene>
    <name evidence="2" type="primary">virB_1</name>
    <name evidence="2" type="ORF">CZ814_03658</name>
</gene>
<accession>A0A1T4USZ4</accession>
<dbReference type="AlphaFoldDB" id="A0A1T4USZ4"/>
<dbReference type="RefSeq" id="WP_080176339.1">
    <property type="nucleotide sequence ID" value="NZ_AP024856.1"/>
</dbReference>
<dbReference type="GO" id="GO:0003677">
    <property type="term" value="F:DNA binding"/>
    <property type="evidence" value="ECO:0007669"/>
    <property type="project" value="UniProtKB-KW"/>
</dbReference>
<keyword evidence="1" id="KW-0238">DNA-binding</keyword>
<organism evidence="2 3">
    <name type="scientific">Photobacterium toruni</name>
    <dbReference type="NCBI Taxonomy" id="1935446"/>
    <lineage>
        <taxon>Bacteria</taxon>
        <taxon>Pseudomonadati</taxon>
        <taxon>Pseudomonadota</taxon>
        <taxon>Gammaproteobacteria</taxon>
        <taxon>Vibrionales</taxon>
        <taxon>Vibrionaceae</taxon>
        <taxon>Photobacterium</taxon>
    </lineage>
</organism>
<evidence type="ECO:0000313" key="3">
    <source>
        <dbReference type="Proteomes" id="UP000191116"/>
    </source>
</evidence>